<dbReference type="EMBL" id="AHDZ01000070">
    <property type="protein sequence ID" value="EOO11429.1"/>
    <property type="molecule type" value="Genomic_DNA"/>
</dbReference>
<protein>
    <submittedName>
        <fullName evidence="1">Uncharacterized protein</fullName>
    </submittedName>
</protein>
<accession>R8CIG2</accession>
<organism evidence="1 2">
    <name type="scientific">Bacillus cereus HuA3-9</name>
    <dbReference type="NCBI Taxonomy" id="1053205"/>
    <lineage>
        <taxon>Bacteria</taxon>
        <taxon>Bacillati</taxon>
        <taxon>Bacillota</taxon>
        <taxon>Bacilli</taxon>
        <taxon>Bacillales</taxon>
        <taxon>Bacillaceae</taxon>
        <taxon>Bacillus</taxon>
        <taxon>Bacillus cereus group</taxon>
    </lineage>
</organism>
<sequence length="67" mass="7928">MFKCCECERNLDTIAFAEIGNLKFCLPCYSKGIPQAPKRSDFDWERKSKEHKEAIRNRNAELLRKYS</sequence>
<proteinExistence type="predicted"/>
<gene>
    <name evidence="1" type="ORF">IGA_05692</name>
</gene>
<dbReference type="Proteomes" id="UP000014003">
    <property type="component" value="Unassembled WGS sequence"/>
</dbReference>
<dbReference type="AlphaFoldDB" id="R8CIG2"/>
<reference evidence="1 2" key="1">
    <citation type="submission" date="2012-12" db="EMBL/GenBank/DDBJ databases">
        <title>The Genome Sequence of Bacillus cereus HuA3-9.</title>
        <authorList>
            <consortium name="The Broad Institute Genome Sequencing Platform"/>
            <consortium name="The Broad Institute Genome Sequencing Center for Infectious Disease"/>
            <person name="Feldgarden M."/>
            <person name="Van der Auwera G.A."/>
            <person name="Mahillon J."/>
            <person name="Duprez V."/>
            <person name="Timmery S."/>
            <person name="Mattelet C."/>
            <person name="Dierick K."/>
            <person name="Sun M."/>
            <person name="Yu Z."/>
            <person name="Zhu L."/>
            <person name="Hu X."/>
            <person name="Shank E.B."/>
            <person name="Swiecicka I."/>
            <person name="Hansen B.M."/>
            <person name="Andrup L."/>
            <person name="Walker B."/>
            <person name="Young S.K."/>
            <person name="Zeng Q."/>
            <person name="Gargeya S."/>
            <person name="Fitzgerald M."/>
            <person name="Haas B."/>
            <person name="Abouelleil A."/>
            <person name="Alvarado L."/>
            <person name="Arachchi H.M."/>
            <person name="Berlin A.M."/>
            <person name="Chapman S.B."/>
            <person name="Dewar J."/>
            <person name="Goldberg J."/>
            <person name="Griggs A."/>
            <person name="Gujja S."/>
            <person name="Hansen M."/>
            <person name="Howarth C."/>
            <person name="Imamovic A."/>
            <person name="Larimer J."/>
            <person name="McCowan C."/>
            <person name="Murphy C."/>
            <person name="Neiman D."/>
            <person name="Pearson M."/>
            <person name="Priest M."/>
            <person name="Roberts A."/>
            <person name="Saif S."/>
            <person name="Shea T."/>
            <person name="Sisk P."/>
            <person name="Sykes S."/>
            <person name="Wortman J."/>
            <person name="Nusbaum C."/>
            <person name="Birren B."/>
        </authorList>
    </citation>
    <scope>NUCLEOTIDE SEQUENCE [LARGE SCALE GENOMIC DNA]</scope>
    <source>
        <strain evidence="1 2">HuA3-9</strain>
    </source>
</reference>
<dbReference type="HOGENOM" id="CLU_2803280_0_0_9"/>
<name>R8CIG2_BACCE</name>
<dbReference type="SUPFAM" id="SSF57716">
    <property type="entry name" value="Glucocorticoid receptor-like (DNA-binding domain)"/>
    <property type="match status" value="1"/>
</dbReference>
<evidence type="ECO:0000313" key="2">
    <source>
        <dbReference type="Proteomes" id="UP000014003"/>
    </source>
</evidence>
<evidence type="ECO:0000313" key="1">
    <source>
        <dbReference type="EMBL" id="EOO11429.1"/>
    </source>
</evidence>
<comment type="caution">
    <text evidence="1">The sequence shown here is derived from an EMBL/GenBank/DDBJ whole genome shotgun (WGS) entry which is preliminary data.</text>
</comment>